<dbReference type="Pfam" id="PF08808">
    <property type="entry name" value="RES"/>
    <property type="match status" value="1"/>
</dbReference>
<evidence type="ECO:0000313" key="3">
    <source>
        <dbReference type="Proteomes" id="UP001221838"/>
    </source>
</evidence>
<proteinExistence type="predicted"/>
<name>A0ABT5DD50_9BACT</name>
<keyword evidence="3" id="KW-1185">Reference proteome</keyword>
<dbReference type="Proteomes" id="UP001221838">
    <property type="component" value="Unassembled WGS sequence"/>
</dbReference>
<organism evidence="2 3">
    <name type="scientific">Stigmatella ashevillensis</name>
    <dbReference type="NCBI Taxonomy" id="2995309"/>
    <lineage>
        <taxon>Bacteria</taxon>
        <taxon>Pseudomonadati</taxon>
        <taxon>Myxococcota</taxon>
        <taxon>Myxococcia</taxon>
        <taxon>Myxococcales</taxon>
        <taxon>Cystobacterineae</taxon>
        <taxon>Archangiaceae</taxon>
        <taxon>Stigmatella</taxon>
    </lineage>
</organism>
<reference evidence="2 3" key="1">
    <citation type="submission" date="2022-11" db="EMBL/GenBank/DDBJ databases">
        <title>Minimal conservation of predation-associated metabolite biosynthetic gene clusters underscores biosynthetic potential of Myxococcota including descriptions for ten novel species: Archangium lansinium sp. nov., Myxococcus landrumus sp. nov., Nannocystis bai.</title>
        <authorList>
            <person name="Ahearne A."/>
            <person name="Stevens C."/>
            <person name="Dowd S."/>
        </authorList>
    </citation>
    <scope>NUCLEOTIDE SEQUENCE [LARGE SCALE GENOMIC DNA]</scope>
    <source>
        <strain evidence="2 3">NCWAL01</strain>
    </source>
</reference>
<dbReference type="InterPro" id="IPR014914">
    <property type="entry name" value="RES_dom"/>
</dbReference>
<comment type="caution">
    <text evidence="2">The sequence shown here is derived from an EMBL/GenBank/DDBJ whole genome shotgun (WGS) entry which is preliminary data.</text>
</comment>
<feature type="domain" description="RES" evidence="1">
    <location>
        <begin position="20"/>
        <end position="145"/>
    </location>
</feature>
<accession>A0ABT5DD50</accession>
<gene>
    <name evidence="2" type="ORF">POL68_24310</name>
</gene>
<dbReference type="EMBL" id="JAQNDM010000002">
    <property type="protein sequence ID" value="MDC0711615.1"/>
    <property type="molecule type" value="Genomic_DNA"/>
</dbReference>
<dbReference type="SMART" id="SM00953">
    <property type="entry name" value="RES"/>
    <property type="match status" value="1"/>
</dbReference>
<sequence length="158" mass="17345">MAKPPGRLWRLSTVKYAATALDGEGARRVGGRWNSPGRRSVYLSEHLSLAALEVLVHFTKATAPDHLAIALDVPDDIAVYELPLSALPADWRAEEAPPSTQHLGDAWLQRAAEPLMRVPSVIVPEESNFVLNPSHPDAARIKSLAPVRFTFDPRLLKT</sequence>
<dbReference type="RefSeq" id="WP_272141595.1">
    <property type="nucleotide sequence ID" value="NZ_JAQNDM010000002.1"/>
</dbReference>
<evidence type="ECO:0000259" key="1">
    <source>
        <dbReference type="SMART" id="SM00953"/>
    </source>
</evidence>
<evidence type="ECO:0000313" key="2">
    <source>
        <dbReference type="EMBL" id="MDC0711615.1"/>
    </source>
</evidence>
<protein>
    <submittedName>
        <fullName evidence="2">RES family NAD+ phosphorylase</fullName>
    </submittedName>
</protein>